<evidence type="ECO:0000259" key="1">
    <source>
        <dbReference type="PROSITE" id="PS51186"/>
    </source>
</evidence>
<dbReference type="InterPro" id="IPR000182">
    <property type="entry name" value="GNAT_dom"/>
</dbReference>
<sequence>MPPLTDSEKNYELYVVYDNDLNQYIIRPLTVDDLETVVKIDQDTWQDLAWPINAYHDALNDPIAYSWILETTTIDHAIVGYGMQVVSGSNSHITNLTLHPNQCGRGLGGLILRHMIEHARQFSVLSMTLEVDTSNIRAYNLYTKHGFAITHFLENYYANQVDAYMMKLIL</sequence>
<name>A0A814A769_ADIRI</name>
<dbReference type="EMBL" id="CAJNOR010002107">
    <property type="protein sequence ID" value="CAF1248781.1"/>
    <property type="molecule type" value="Genomic_DNA"/>
</dbReference>
<gene>
    <name evidence="2" type="ORF">EDS130_LOCUS10135</name>
    <name evidence="3" type="ORF">XAT740_LOCUS26140</name>
</gene>
<dbReference type="AlphaFoldDB" id="A0A814A769"/>
<protein>
    <recommendedName>
        <fullName evidence="1">N-acetyltransferase domain-containing protein</fullName>
    </recommendedName>
</protein>
<dbReference type="CDD" id="cd04301">
    <property type="entry name" value="NAT_SF"/>
    <property type="match status" value="1"/>
</dbReference>
<dbReference type="Proteomes" id="UP000663852">
    <property type="component" value="Unassembled WGS sequence"/>
</dbReference>
<evidence type="ECO:0000313" key="4">
    <source>
        <dbReference type="Proteomes" id="UP000663828"/>
    </source>
</evidence>
<dbReference type="Proteomes" id="UP000663828">
    <property type="component" value="Unassembled WGS sequence"/>
</dbReference>
<comment type="caution">
    <text evidence="2">The sequence shown here is derived from an EMBL/GenBank/DDBJ whole genome shotgun (WGS) entry which is preliminary data.</text>
</comment>
<evidence type="ECO:0000313" key="2">
    <source>
        <dbReference type="EMBL" id="CAF0908277.1"/>
    </source>
</evidence>
<evidence type="ECO:0000313" key="3">
    <source>
        <dbReference type="EMBL" id="CAF1248781.1"/>
    </source>
</evidence>
<dbReference type="PROSITE" id="PS51186">
    <property type="entry name" value="GNAT"/>
    <property type="match status" value="1"/>
</dbReference>
<dbReference type="EMBL" id="CAJNOJ010000035">
    <property type="protein sequence ID" value="CAF0908277.1"/>
    <property type="molecule type" value="Genomic_DNA"/>
</dbReference>
<organism evidence="2 5">
    <name type="scientific">Adineta ricciae</name>
    <name type="common">Rotifer</name>
    <dbReference type="NCBI Taxonomy" id="249248"/>
    <lineage>
        <taxon>Eukaryota</taxon>
        <taxon>Metazoa</taxon>
        <taxon>Spiralia</taxon>
        <taxon>Gnathifera</taxon>
        <taxon>Rotifera</taxon>
        <taxon>Eurotatoria</taxon>
        <taxon>Bdelloidea</taxon>
        <taxon>Adinetida</taxon>
        <taxon>Adinetidae</taxon>
        <taxon>Adineta</taxon>
    </lineage>
</organism>
<feature type="domain" description="N-acetyltransferase" evidence="1">
    <location>
        <begin position="24"/>
        <end position="170"/>
    </location>
</feature>
<dbReference type="InterPro" id="IPR016181">
    <property type="entry name" value="Acyl_CoA_acyltransferase"/>
</dbReference>
<evidence type="ECO:0000313" key="5">
    <source>
        <dbReference type="Proteomes" id="UP000663852"/>
    </source>
</evidence>
<accession>A0A814A769</accession>
<keyword evidence="4" id="KW-1185">Reference proteome</keyword>
<dbReference type="GO" id="GO:0016747">
    <property type="term" value="F:acyltransferase activity, transferring groups other than amino-acyl groups"/>
    <property type="evidence" value="ECO:0007669"/>
    <property type="project" value="InterPro"/>
</dbReference>
<dbReference type="SUPFAM" id="SSF55729">
    <property type="entry name" value="Acyl-CoA N-acyltransferases (Nat)"/>
    <property type="match status" value="1"/>
</dbReference>
<proteinExistence type="predicted"/>
<reference evidence="2" key="1">
    <citation type="submission" date="2021-02" db="EMBL/GenBank/DDBJ databases">
        <authorList>
            <person name="Nowell W R."/>
        </authorList>
    </citation>
    <scope>NUCLEOTIDE SEQUENCE</scope>
</reference>
<dbReference type="OrthoDB" id="41532at2759"/>
<dbReference type="Gene3D" id="3.40.630.30">
    <property type="match status" value="1"/>
</dbReference>
<dbReference type="PANTHER" id="PTHR47542:SF2">
    <property type="entry name" value="ACYL-COA N-ACYLTRANSFERASES (NAT) SUPERFAMILY PROTEIN"/>
    <property type="match status" value="1"/>
</dbReference>
<dbReference type="Pfam" id="PF00583">
    <property type="entry name" value="Acetyltransf_1"/>
    <property type="match status" value="1"/>
</dbReference>
<dbReference type="PANTHER" id="PTHR47542">
    <property type="entry name" value="ACYL-COA N-ACYLTRANSFERASES (NAT) SUPERFAMILY PROTEIN"/>
    <property type="match status" value="1"/>
</dbReference>